<evidence type="ECO:0000256" key="8">
    <source>
        <dbReference type="ARBA" id="ARBA00073815"/>
    </source>
</evidence>
<gene>
    <name evidence="12" type="primary">LOC106169480</name>
</gene>
<dbReference type="Pfam" id="PF13378">
    <property type="entry name" value="MR_MLE_C"/>
    <property type="match status" value="1"/>
</dbReference>
<evidence type="ECO:0000256" key="4">
    <source>
        <dbReference type="ARBA" id="ARBA00022723"/>
    </source>
</evidence>
<dbReference type="SUPFAM" id="SSF51604">
    <property type="entry name" value="Enolase C-terminal domain-like"/>
    <property type="match status" value="1"/>
</dbReference>
<dbReference type="InterPro" id="IPR029017">
    <property type="entry name" value="Enolase-like_N"/>
</dbReference>
<dbReference type="Gene3D" id="3.30.390.10">
    <property type="entry name" value="Enolase-like, N-terminal domain"/>
    <property type="match status" value="1"/>
</dbReference>
<evidence type="ECO:0000256" key="5">
    <source>
        <dbReference type="ARBA" id="ARBA00022842"/>
    </source>
</evidence>
<dbReference type="InterPro" id="IPR036849">
    <property type="entry name" value="Enolase-like_C_sf"/>
</dbReference>
<evidence type="ECO:0000256" key="3">
    <source>
        <dbReference type="ARBA" id="ARBA00013142"/>
    </source>
</evidence>
<dbReference type="SMART" id="SM00922">
    <property type="entry name" value="MR_MLE"/>
    <property type="match status" value="1"/>
</dbReference>
<comment type="similarity">
    <text evidence="7">Belongs to the mandelate racemase/muconate lactonizing enzyme family. ENOSF1 subfamily.</text>
</comment>
<dbReference type="SFLD" id="SFLDG00179">
    <property type="entry name" value="mandelate_racemase"/>
    <property type="match status" value="1"/>
</dbReference>
<organism evidence="11 12">
    <name type="scientific">Lingula anatina</name>
    <name type="common">Brachiopod</name>
    <name type="synonym">Lingula unguis</name>
    <dbReference type="NCBI Taxonomy" id="7574"/>
    <lineage>
        <taxon>Eukaryota</taxon>
        <taxon>Metazoa</taxon>
        <taxon>Spiralia</taxon>
        <taxon>Lophotrochozoa</taxon>
        <taxon>Brachiopoda</taxon>
        <taxon>Linguliformea</taxon>
        <taxon>Lingulata</taxon>
        <taxon>Lingulida</taxon>
        <taxon>Linguloidea</taxon>
        <taxon>Lingulidae</taxon>
        <taxon>Lingula</taxon>
    </lineage>
</organism>
<evidence type="ECO:0000256" key="2">
    <source>
        <dbReference type="ARBA" id="ARBA00001946"/>
    </source>
</evidence>
<dbReference type="OMA" id="ELICMAL"/>
<dbReference type="STRING" id="7574.A0A1S3J1U9"/>
<keyword evidence="6" id="KW-0456">Lyase</keyword>
<evidence type="ECO:0000259" key="10">
    <source>
        <dbReference type="SMART" id="SM00922"/>
    </source>
</evidence>
<dbReference type="EC" id="4.2.1.68" evidence="3"/>
<evidence type="ECO:0000256" key="7">
    <source>
        <dbReference type="ARBA" id="ARBA00061144"/>
    </source>
</evidence>
<dbReference type="PANTHER" id="PTHR13794">
    <property type="entry name" value="ENOLASE SUPERFAMILY, MANDELATE RACEMASE"/>
    <property type="match status" value="1"/>
</dbReference>
<dbReference type="GeneID" id="106169480"/>
<dbReference type="SFLD" id="SFLDF00111">
    <property type="entry name" value="L-fuconate_dehydratase"/>
    <property type="match status" value="1"/>
</dbReference>
<keyword evidence="4" id="KW-0479">Metal-binding</keyword>
<dbReference type="PANTHER" id="PTHR13794:SF58">
    <property type="entry name" value="MITOCHONDRIAL ENOLASE SUPERFAMILY MEMBER 1"/>
    <property type="match status" value="1"/>
</dbReference>
<sequence>MAVKITGITARDIRFPTSLEGDGSDAIHTDPDYSCAYITLTTSTEAKGFGHTFTIGRGTEIVCEAALALGEFVVGKHLQEITADFAGFWRALANDSQLRWLGPEKGVVHLATCAIVNAVWDLWAKVERKPLWKLLADMTPEELVSVIDFRYISDLLTREEALEILKKGQDGKKEREAELISKGYPAYITSAGWSGYDEQKTRQKCKEALAKGFVRFKAKVGTGIEADRRRLAVMREEIGYDKLLMTDANQRWDVSEAIDWMKQLTEFKPLWIEEPTSPDDVLGHATIAKALKPYNIAVATGEHCQNRVVFKQLFQADSIAYCQIDGCRLGGVNEVLAVLLMAAKLNVPVCPHAGGVGLCQVNQHFSYFDYICVSRTLENRFLEYAEHLHENYKFPIEVKGGHYVLPQIPGFQTEMREASLDTHEYPTGPVWQKLFAEGTFKPPKKH</sequence>
<keyword evidence="5" id="KW-0460">Magnesium</keyword>
<comment type="catalytic activity">
    <reaction evidence="1">
        <text>L-fuconate = 2-dehydro-3-deoxy-L-fuconate + H2O</text>
        <dbReference type="Rhea" id="RHEA:22772"/>
        <dbReference type="ChEBI" id="CHEBI:15377"/>
        <dbReference type="ChEBI" id="CHEBI:21291"/>
        <dbReference type="ChEBI" id="CHEBI:37448"/>
        <dbReference type="EC" id="4.2.1.68"/>
    </reaction>
</comment>
<dbReference type="Pfam" id="PF02746">
    <property type="entry name" value="MR_MLE_N"/>
    <property type="match status" value="1"/>
</dbReference>
<dbReference type="RefSeq" id="XP_013404400.1">
    <property type="nucleotide sequence ID" value="XM_013548946.1"/>
</dbReference>
<dbReference type="KEGG" id="lak:106169480"/>
<evidence type="ECO:0000256" key="9">
    <source>
        <dbReference type="ARBA" id="ARBA00078003"/>
    </source>
</evidence>
<feature type="domain" description="Mandelate racemase/muconate lactonizing enzyme C-terminal" evidence="10">
    <location>
        <begin position="198"/>
        <end position="294"/>
    </location>
</feature>
<proteinExistence type="inferred from homology"/>
<comment type="cofactor">
    <cofactor evidence="2">
        <name>Mg(2+)</name>
        <dbReference type="ChEBI" id="CHEBI:18420"/>
    </cofactor>
</comment>
<dbReference type="Gene3D" id="3.20.20.120">
    <property type="entry name" value="Enolase-like C-terminal domain"/>
    <property type="match status" value="1"/>
</dbReference>
<dbReference type="InterPro" id="IPR013341">
    <property type="entry name" value="Mandelate_racemase_N_dom"/>
</dbReference>
<accession>A0A1S3J1U9</accession>
<dbReference type="FunFam" id="3.20.20.120:FF:000007">
    <property type="entry name" value="Mitochondrial enolase superfamily member 1"/>
    <property type="match status" value="1"/>
</dbReference>
<dbReference type="SUPFAM" id="SSF54826">
    <property type="entry name" value="Enolase N-terminal domain-like"/>
    <property type="match status" value="1"/>
</dbReference>
<dbReference type="SFLD" id="SFLDS00001">
    <property type="entry name" value="Enolase"/>
    <property type="match status" value="1"/>
</dbReference>
<dbReference type="InterPro" id="IPR013342">
    <property type="entry name" value="Mandelate_racemase_C"/>
</dbReference>
<reference evidence="12" key="1">
    <citation type="submission" date="2025-08" db="UniProtKB">
        <authorList>
            <consortium name="RefSeq"/>
        </authorList>
    </citation>
    <scope>IDENTIFICATION</scope>
    <source>
        <tissue evidence="12">Gonads</tissue>
    </source>
</reference>
<dbReference type="AlphaFoldDB" id="A0A1S3J1U9"/>
<dbReference type="Proteomes" id="UP000085678">
    <property type="component" value="Unplaced"/>
</dbReference>
<dbReference type="GO" id="GO:0016052">
    <property type="term" value="P:carbohydrate catabolic process"/>
    <property type="evidence" value="ECO:0007669"/>
    <property type="project" value="InterPro"/>
</dbReference>
<name>A0A1S3J1U9_LINAN</name>
<dbReference type="InParanoid" id="A0A1S3J1U9"/>
<dbReference type="GO" id="GO:0000287">
    <property type="term" value="F:magnesium ion binding"/>
    <property type="evidence" value="ECO:0007669"/>
    <property type="project" value="TreeGrafter"/>
</dbReference>
<protein>
    <recommendedName>
        <fullName evidence="8">Mitochondrial enolase superfamily member 1</fullName>
        <ecNumber evidence="3">4.2.1.68</ecNumber>
    </recommendedName>
    <alternativeName>
        <fullName evidence="9">L-fuconate dehydratase</fullName>
    </alternativeName>
</protein>
<dbReference type="InterPro" id="IPR029065">
    <property type="entry name" value="Enolase_C-like"/>
</dbReference>
<dbReference type="InterPro" id="IPR034610">
    <property type="entry name" value="L-fuconate_dehydratase"/>
</dbReference>
<dbReference type="InterPro" id="IPR046945">
    <property type="entry name" value="RHMD-like"/>
</dbReference>
<evidence type="ECO:0000256" key="1">
    <source>
        <dbReference type="ARBA" id="ARBA00001737"/>
    </source>
</evidence>
<dbReference type="PROSITE" id="PS00909">
    <property type="entry name" value="MR_MLE_2"/>
    <property type="match status" value="1"/>
</dbReference>
<evidence type="ECO:0000313" key="12">
    <source>
        <dbReference type="RefSeq" id="XP_013404400.1"/>
    </source>
</evidence>
<evidence type="ECO:0000256" key="6">
    <source>
        <dbReference type="ARBA" id="ARBA00023239"/>
    </source>
</evidence>
<keyword evidence="11" id="KW-1185">Reference proteome</keyword>
<dbReference type="GO" id="GO:0050023">
    <property type="term" value="F:L-fuconate dehydratase activity"/>
    <property type="evidence" value="ECO:0007669"/>
    <property type="project" value="UniProtKB-EC"/>
</dbReference>
<dbReference type="GO" id="GO:0009063">
    <property type="term" value="P:amino acid catabolic process"/>
    <property type="evidence" value="ECO:0007669"/>
    <property type="project" value="InterPro"/>
</dbReference>
<dbReference type="InterPro" id="IPR018110">
    <property type="entry name" value="Mandel_Rmase/mucon_lact_enz_CS"/>
</dbReference>
<dbReference type="OrthoDB" id="14161at2759"/>
<evidence type="ECO:0000313" key="11">
    <source>
        <dbReference type="Proteomes" id="UP000085678"/>
    </source>
</evidence>